<reference evidence="1" key="1">
    <citation type="submission" date="2020-09" db="EMBL/GenBank/DDBJ databases">
        <title>Genome sequence of Vibrio parahaemolyticus isolates.</title>
        <authorList>
            <person name="Hammerl J.A."/>
            <person name="Strauch E."/>
        </authorList>
    </citation>
    <scope>NUCLEOTIDE SEQUENCE</scope>
    <source>
        <strain evidence="1">17-VB00146</strain>
    </source>
</reference>
<comment type="caution">
    <text evidence="1">The sequence shown here is derived from an EMBL/GenBank/DDBJ whole genome shotgun (WGS) entry which is preliminary data.</text>
</comment>
<name>A0A9Q3UAJ2_VIBPH</name>
<evidence type="ECO:0000313" key="2">
    <source>
        <dbReference type="Proteomes" id="UP000726777"/>
    </source>
</evidence>
<organism evidence="1 2">
    <name type="scientific">Vibrio parahaemolyticus</name>
    <dbReference type="NCBI Taxonomy" id="670"/>
    <lineage>
        <taxon>Bacteria</taxon>
        <taxon>Pseudomonadati</taxon>
        <taxon>Pseudomonadota</taxon>
        <taxon>Gammaproteobacteria</taxon>
        <taxon>Vibrionales</taxon>
        <taxon>Vibrionaceae</taxon>
        <taxon>Vibrio</taxon>
    </lineage>
</organism>
<dbReference type="Proteomes" id="UP000726777">
    <property type="component" value="Unassembled WGS sequence"/>
</dbReference>
<protein>
    <submittedName>
        <fullName evidence="1">Uncharacterized protein</fullName>
    </submittedName>
</protein>
<gene>
    <name evidence="1" type="ORF">IB292_01680</name>
</gene>
<proteinExistence type="predicted"/>
<evidence type="ECO:0000313" key="1">
    <source>
        <dbReference type="EMBL" id="MCC3803736.1"/>
    </source>
</evidence>
<dbReference type="AlphaFoldDB" id="A0A9Q3UAJ2"/>
<sequence>MKKLPIIHPATNCQLPEVVLTIREYAVECSSVELDLDYSKLNSALGLPTSPRYEVLLAKSISNQAILIGWWIANLYQLDVHPTSAWSISRRFKVVVGPFSHGLKRELTRLSLSSYAAGKSNGEPTLIEL</sequence>
<dbReference type="RefSeq" id="WP_228085390.1">
    <property type="nucleotide sequence ID" value="NZ_JACVHL010000002.1"/>
</dbReference>
<accession>A0A9Q3UAJ2</accession>
<dbReference type="EMBL" id="JACVHL010000002">
    <property type="protein sequence ID" value="MCC3803736.1"/>
    <property type="molecule type" value="Genomic_DNA"/>
</dbReference>